<evidence type="ECO:0000313" key="13">
    <source>
        <dbReference type="EMBL" id="CAG9861336.1"/>
    </source>
</evidence>
<evidence type="ECO:0000256" key="5">
    <source>
        <dbReference type="ARBA" id="ARBA00023065"/>
    </source>
</evidence>
<dbReference type="AlphaFoldDB" id="A0A9N9XTG8"/>
<proteinExistence type="inferred from homology"/>
<dbReference type="CDD" id="cd00371">
    <property type="entry name" value="HMA"/>
    <property type="match status" value="1"/>
</dbReference>
<evidence type="ECO:0000256" key="11">
    <source>
        <dbReference type="ARBA" id="ARBA00046351"/>
    </source>
</evidence>
<dbReference type="OrthoDB" id="689350at2759"/>
<keyword evidence="5" id="KW-0406">Ion transport</keyword>
<evidence type="ECO:0000256" key="4">
    <source>
        <dbReference type="ARBA" id="ARBA00023008"/>
    </source>
</evidence>
<reference evidence="13" key="1">
    <citation type="submission" date="2022-01" db="EMBL/GenBank/DDBJ databases">
        <authorList>
            <person name="King R."/>
        </authorList>
    </citation>
    <scope>NUCLEOTIDE SEQUENCE</scope>
</reference>
<keyword evidence="6" id="KW-0143">Chaperone</keyword>
<keyword evidence="2" id="KW-0479">Metal-binding</keyword>
<organism evidence="13 14">
    <name type="scientific">Phyllotreta striolata</name>
    <name type="common">Striped flea beetle</name>
    <name type="synonym">Crioceris striolata</name>
    <dbReference type="NCBI Taxonomy" id="444603"/>
    <lineage>
        <taxon>Eukaryota</taxon>
        <taxon>Metazoa</taxon>
        <taxon>Ecdysozoa</taxon>
        <taxon>Arthropoda</taxon>
        <taxon>Hexapoda</taxon>
        <taxon>Insecta</taxon>
        <taxon>Pterygota</taxon>
        <taxon>Neoptera</taxon>
        <taxon>Endopterygota</taxon>
        <taxon>Coleoptera</taxon>
        <taxon>Polyphaga</taxon>
        <taxon>Cucujiformia</taxon>
        <taxon>Chrysomeloidea</taxon>
        <taxon>Chrysomelidae</taxon>
        <taxon>Galerucinae</taxon>
        <taxon>Alticini</taxon>
        <taxon>Phyllotreta</taxon>
    </lineage>
</organism>
<dbReference type="PANTHER" id="PTHR46365">
    <property type="entry name" value="COPPER TRANSPORT PROTEIN ATOX1"/>
    <property type="match status" value="1"/>
</dbReference>
<dbReference type="InterPro" id="IPR036163">
    <property type="entry name" value="HMA_dom_sf"/>
</dbReference>
<dbReference type="GO" id="GO:0046872">
    <property type="term" value="F:metal ion binding"/>
    <property type="evidence" value="ECO:0007669"/>
    <property type="project" value="UniProtKB-KW"/>
</dbReference>
<dbReference type="InterPro" id="IPR051881">
    <property type="entry name" value="Copper_transport_ATOX1-like"/>
</dbReference>
<dbReference type="GO" id="GO:0006825">
    <property type="term" value="P:copper ion transport"/>
    <property type="evidence" value="ECO:0007669"/>
    <property type="project" value="UniProtKB-KW"/>
</dbReference>
<name>A0A9N9XTG8_PHYSR</name>
<dbReference type="InterPro" id="IPR006121">
    <property type="entry name" value="HMA_dom"/>
</dbReference>
<dbReference type="GO" id="GO:0016531">
    <property type="term" value="F:copper chaperone activity"/>
    <property type="evidence" value="ECO:0007669"/>
    <property type="project" value="TreeGrafter"/>
</dbReference>
<evidence type="ECO:0000256" key="2">
    <source>
        <dbReference type="ARBA" id="ARBA00022723"/>
    </source>
</evidence>
<feature type="domain" description="HMA" evidence="12">
    <location>
        <begin position="2"/>
        <end position="67"/>
    </location>
</feature>
<dbReference type="GO" id="GO:0005829">
    <property type="term" value="C:cytosol"/>
    <property type="evidence" value="ECO:0007669"/>
    <property type="project" value="TreeGrafter"/>
</dbReference>
<keyword evidence="4" id="KW-0186">Copper</keyword>
<keyword evidence="3" id="KW-0187">Copper transport</keyword>
<sequence>MSKVFEFKVKMTCDGCSGAVKRVLDKHLGKGVEQFEVNLEDQTVRVTSTMSADELLETIRKTGKETEMVSVS</sequence>
<evidence type="ECO:0000256" key="3">
    <source>
        <dbReference type="ARBA" id="ARBA00022796"/>
    </source>
</evidence>
<dbReference type="SUPFAM" id="SSF55008">
    <property type="entry name" value="HMA, heavy metal-associated domain"/>
    <property type="match status" value="1"/>
</dbReference>
<evidence type="ECO:0000313" key="14">
    <source>
        <dbReference type="Proteomes" id="UP001153712"/>
    </source>
</evidence>
<evidence type="ECO:0000256" key="6">
    <source>
        <dbReference type="ARBA" id="ARBA00023186"/>
    </source>
</evidence>
<evidence type="ECO:0000256" key="10">
    <source>
        <dbReference type="ARBA" id="ARBA00043201"/>
    </source>
</evidence>
<gene>
    <name evidence="13" type="ORF">PHYEVI_LOCUS7678</name>
</gene>
<dbReference type="EMBL" id="OU900097">
    <property type="protein sequence ID" value="CAG9861336.1"/>
    <property type="molecule type" value="Genomic_DNA"/>
</dbReference>
<comment type="subunit">
    <text evidence="11">Homodimer. Interacts with ATP7B. Interacts with ATP7A. Interacts (via dimer form) with SLC31A1 (via C-terminal domain); this interaction improves ATOX1 stability and controls intracellular Cu(I) levels.</text>
</comment>
<dbReference type="Gene3D" id="3.30.70.100">
    <property type="match status" value="1"/>
</dbReference>
<evidence type="ECO:0000259" key="12">
    <source>
        <dbReference type="PROSITE" id="PS50846"/>
    </source>
</evidence>
<dbReference type="PROSITE" id="PS50846">
    <property type="entry name" value="HMA_2"/>
    <property type="match status" value="1"/>
</dbReference>
<protein>
    <recommendedName>
        <fullName evidence="9">Copper transport protein ATOX1</fullName>
    </recommendedName>
    <alternativeName>
        <fullName evidence="10">Metal transport protein ATX1</fullName>
    </alternativeName>
</protein>
<evidence type="ECO:0000256" key="8">
    <source>
        <dbReference type="ARBA" id="ARBA00038171"/>
    </source>
</evidence>
<dbReference type="Pfam" id="PF00403">
    <property type="entry name" value="HMA"/>
    <property type="match status" value="1"/>
</dbReference>
<accession>A0A9N9XTG8</accession>
<evidence type="ECO:0000256" key="9">
    <source>
        <dbReference type="ARBA" id="ARBA00040962"/>
    </source>
</evidence>
<evidence type="ECO:0000256" key="1">
    <source>
        <dbReference type="ARBA" id="ARBA00022448"/>
    </source>
</evidence>
<dbReference type="PANTHER" id="PTHR46365:SF1">
    <property type="entry name" value="COPPER TRANSPORT PROTEIN ATOX1"/>
    <property type="match status" value="1"/>
</dbReference>
<keyword evidence="14" id="KW-1185">Reference proteome</keyword>
<comment type="similarity">
    <text evidence="8">Belongs to the ATX1 family.</text>
</comment>
<comment type="function">
    <text evidence="7">Binds and deliver cytosolic copper to the copper ATPase proteins. May be important in cellular antioxidant defense.</text>
</comment>
<keyword evidence="1" id="KW-0813">Transport</keyword>
<dbReference type="Proteomes" id="UP001153712">
    <property type="component" value="Chromosome 4"/>
</dbReference>
<dbReference type="FunFam" id="3.30.70.100:FF:000008">
    <property type="entry name" value="Copper transport protein ATOX1"/>
    <property type="match status" value="1"/>
</dbReference>
<evidence type="ECO:0000256" key="7">
    <source>
        <dbReference type="ARBA" id="ARBA00037651"/>
    </source>
</evidence>